<feature type="region of interest" description="Disordered" evidence="1">
    <location>
        <begin position="71"/>
        <end position="102"/>
    </location>
</feature>
<feature type="non-terminal residue" evidence="2">
    <location>
        <position position="120"/>
    </location>
</feature>
<evidence type="ECO:0000313" key="3">
    <source>
        <dbReference type="Proteomes" id="UP001151760"/>
    </source>
</evidence>
<name>A0ABQ5ALJ0_9ASTR</name>
<accession>A0ABQ5ALJ0</accession>
<evidence type="ECO:0000313" key="2">
    <source>
        <dbReference type="EMBL" id="GJT03550.1"/>
    </source>
</evidence>
<comment type="caution">
    <text evidence="2">The sequence shown here is derived from an EMBL/GenBank/DDBJ whole genome shotgun (WGS) entry which is preliminary data.</text>
</comment>
<dbReference type="EMBL" id="BQNB010012437">
    <property type="protein sequence ID" value="GJT03550.1"/>
    <property type="molecule type" value="Genomic_DNA"/>
</dbReference>
<keyword evidence="3" id="KW-1185">Reference proteome</keyword>
<organism evidence="2 3">
    <name type="scientific">Tanacetum coccineum</name>
    <dbReference type="NCBI Taxonomy" id="301880"/>
    <lineage>
        <taxon>Eukaryota</taxon>
        <taxon>Viridiplantae</taxon>
        <taxon>Streptophyta</taxon>
        <taxon>Embryophyta</taxon>
        <taxon>Tracheophyta</taxon>
        <taxon>Spermatophyta</taxon>
        <taxon>Magnoliopsida</taxon>
        <taxon>eudicotyledons</taxon>
        <taxon>Gunneridae</taxon>
        <taxon>Pentapetalae</taxon>
        <taxon>asterids</taxon>
        <taxon>campanulids</taxon>
        <taxon>Asterales</taxon>
        <taxon>Asteraceae</taxon>
        <taxon>Asteroideae</taxon>
        <taxon>Anthemideae</taxon>
        <taxon>Anthemidinae</taxon>
        <taxon>Tanacetum</taxon>
    </lineage>
</organism>
<protein>
    <submittedName>
        <fullName evidence="2">Uncharacterized protein</fullName>
    </submittedName>
</protein>
<dbReference type="Proteomes" id="UP001151760">
    <property type="component" value="Unassembled WGS sequence"/>
</dbReference>
<reference evidence="2" key="1">
    <citation type="journal article" date="2022" name="Int. J. Mol. Sci.">
        <title>Draft Genome of Tanacetum Coccineum: Genomic Comparison of Closely Related Tanacetum-Family Plants.</title>
        <authorList>
            <person name="Yamashiro T."/>
            <person name="Shiraishi A."/>
            <person name="Nakayama K."/>
            <person name="Satake H."/>
        </authorList>
    </citation>
    <scope>NUCLEOTIDE SEQUENCE</scope>
</reference>
<gene>
    <name evidence="2" type="ORF">Tco_0824719</name>
</gene>
<evidence type="ECO:0000256" key="1">
    <source>
        <dbReference type="SAM" id="MobiDB-lite"/>
    </source>
</evidence>
<sequence>MISLLAAHEKTIDLQLVKPTLDRGIVNLLFMGHPELYKRGVWGLDFQTTYDDGPFKFCQWIVFKIDGNAKEVKRDTGKEETKVSKEDKKSKDKKDKGDKKNLDTKYKDLDKLKCNISQFQ</sequence>
<reference evidence="2" key="2">
    <citation type="submission" date="2022-01" db="EMBL/GenBank/DDBJ databases">
        <authorList>
            <person name="Yamashiro T."/>
            <person name="Shiraishi A."/>
            <person name="Satake H."/>
            <person name="Nakayama K."/>
        </authorList>
    </citation>
    <scope>NUCLEOTIDE SEQUENCE</scope>
</reference>
<proteinExistence type="predicted"/>